<reference evidence="2" key="2">
    <citation type="submission" date="2024-10" db="UniProtKB">
        <authorList>
            <consortium name="EnsemblProtists"/>
        </authorList>
    </citation>
    <scope>IDENTIFICATION</scope>
</reference>
<dbReference type="EnsemblProtists" id="EOD20259">
    <property type="protein sequence ID" value="EOD20259"/>
    <property type="gene ID" value="EMIHUDRAFT_242205"/>
</dbReference>
<dbReference type="AlphaFoldDB" id="A0A0D3J9S4"/>
<accession>A0A0D3J9S4</accession>
<dbReference type="HOGENOM" id="CLU_080033_0_0_1"/>
<keyword evidence="1" id="KW-0732">Signal</keyword>
<sequence>MRQLLSSFLLASASAKISIAHEATAMLKLQPKETALRLTGSLLAPKWAKVTYDVVHRADIAQTAYKLTSRAHGCSVVAATPFVEGRACGPLLSGSLSLVDALFERHIGPLGDLFASFSFQSRVLGAALSRQLGERSSLEAEAEVGPDGRKVAFGGALATACGPAGMDLEARAKVRDGELSLDCTVGYAAELAAGRTLRATFSPRPSGRLSAQISDRALEPGAAWIIQATAWPARRMPEVTEIEGRLGASARLGVAIVASATRLDSTLSQELPHALARSLYNKLYSKIALYIALQATHIVTRRM</sequence>
<evidence type="ECO:0000313" key="2">
    <source>
        <dbReference type="EnsemblProtists" id="EOD20259"/>
    </source>
</evidence>
<dbReference type="KEGG" id="ehx:EMIHUDRAFT_242205"/>
<dbReference type="PaxDb" id="2903-EOD20259"/>
<dbReference type="GeneID" id="17265827"/>
<organism evidence="2 3">
    <name type="scientific">Emiliania huxleyi (strain CCMP1516)</name>
    <dbReference type="NCBI Taxonomy" id="280463"/>
    <lineage>
        <taxon>Eukaryota</taxon>
        <taxon>Haptista</taxon>
        <taxon>Haptophyta</taxon>
        <taxon>Prymnesiophyceae</taxon>
        <taxon>Isochrysidales</taxon>
        <taxon>Noelaerhabdaceae</taxon>
        <taxon>Emiliania</taxon>
    </lineage>
</organism>
<feature type="chain" id="PRO_5044241826" evidence="1">
    <location>
        <begin position="16"/>
        <end position="303"/>
    </location>
</feature>
<dbReference type="RefSeq" id="XP_005772688.1">
    <property type="nucleotide sequence ID" value="XM_005772631.1"/>
</dbReference>
<name>A0A0D3J9S4_EMIH1</name>
<feature type="signal peptide" evidence="1">
    <location>
        <begin position="1"/>
        <end position="15"/>
    </location>
</feature>
<dbReference type="Proteomes" id="UP000013827">
    <property type="component" value="Unassembled WGS sequence"/>
</dbReference>
<protein>
    <submittedName>
        <fullName evidence="2">Uncharacterized protein</fullName>
    </submittedName>
</protein>
<evidence type="ECO:0000256" key="1">
    <source>
        <dbReference type="SAM" id="SignalP"/>
    </source>
</evidence>
<proteinExistence type="predicted"/>
<evidence type="ECO:0000313" key="3">
    <source>
        <dbReference type="Proteomes" id="UP000013827"/>
    </source>
</evidence>
<keyword evidence="3" id="KW-1185">Reference proteome</keyword>
<reference evidence="3" key="1">
    <citation type="journal article" date="2013" name="Nature">
        <title>Pan genome of the phytoplankton Emiliania underpins its global distribution.</title>
        <authorList>
            <person name="Read B.A."/>
            <person name="Kegel J."/>
            <person name="Klute M.J."/>
            <person name="Kuo A."/>
            <person name="Lefebvre S.C."/>
            <person name="Maumus F."/>
            <person name="Mayer C."/>
            <person name="Miller J."/>
            <person name="Monier A."/>
            <person name="Salamov A."/>
            <person name="Young J."/>
            <person name="Aguilar M."/>
            <person name="Claverie J.M."/>
            <person name="Frickenhaus S."/>
            <person name="Gonzalez K."/>
            <person name="Herman E.K."/>
            <person name="Lin Y.C."/>
            <person name="Napier J."/>
            <person name="Ogata H."/>
            <person name="Sarno A.F."/>
            <person name="Shmutz J."/>
            <person name="Schroeder D."/>
            <person name="de Vargas C."/>
            <person name="Verret F."/>
            <person name="von Dassow P."/>
            <person name="Valentin K."/>
            <person name="Van de Peer Y."/>
            <person name="Wheeler G."/>
            <person name="Dacks J.B."/>
            <person name="Delwiche C.F."/>
            <person name="Dyhrman S.T."/>
            <person name="Glockner G."/>
            <person name="John U."/>
            <person name="Richards T."/>
            <person name="Worden A.Z."/>
            <person name="Zhang X."/>
            <person name="Grigoriev I.V."/>
            <person name="Allen A.E."/>
            <person name="Bidle K."/>
            <person name="Borodovsky M."/>
            <person name="Bowler C."/>
            <person name="Brownlee C."/>
            <person name="Cock J.M."/>
            <person name="Elias M."/>
            <person name="Gladyshev V.N."/>
            <person name="Groth M."/>
            <person name="Guda C."/>
            <person name="Hadaegh A."/>
            <person name="Iglesias-Rodriguez M.D."/>
            <person name="Jenkins J."/>
            <person name="Jones B.M."/>
            <person name="Lawson T."/>
            <person name="Leese F."/>
            <person name="Lindquist E."/>
            <person name="Lobanov A."/>
            <person name="Lomsadze A."/>
            <person name="Malik S.B."/>
            <person name="Marsh M.E."/>
            <person name="Mackinder L."/>
            <person name="Mock T."/>
            <person name="Mueller-Roeber B."/>
            <person name="Pagarete A."/>
            <person name="Parker M."/>
            <person name="Probert I."/>
            <person name="Quesneville H."/>
            <person name="Raines C."/>
            <person name="Rensing S.A."/>
            <person name="Riano-Pachon D.M."/>
            <person name="Richier S."/>
            <person name="Rokitta S."/>
            <person name="Shiraiwa Y."/>
            <person name="Soanes D.M."/>
            <person name="van der Giezen M."/>
            <person name="Wahlund T.M."/>
            <person name="Williams B."/>
            <person name="Wilson W."/>
            <person name="Wolfe G."/>
            <person name="Wurch L.L."/>
        </authorList>
    </citation>
    <scope>NUCLEOTIDE SEQUENCE</scope>
</reference>